<dbReference type="AlphaFoldDB" id="A0A7W4YL16"/>
<keyword evidence="3" id="KW-1185">Reference proteome</keyword>
<protein>
    <submittedName>
        <fullName evidence="2">Tfp pilus assembly protein PilV</fullName>
    </submittedName>
</protein>
<dbReference type="RefSeq" id="WP_021765477.1">
    <property type="nucleotide sequence ID" value="NZ_JACHVP010000005.1"/>
</dbReference>
<name>A0A7W4YL16_LEIAQ</name>
<dbReference type="PROSITE" id="PS00409">
    <property type="entry name" value="PROKAR_NTER_METHYL"/>
    <property type="match status" value="1"/>
</dbReference>
<dbReference type="EMBL" id="JACHVP010000005">
    <property type="protein sequence ID" value="MBB2969037.1"/>
    <property type="molecule type" value="Genomic_DNA"/>
</dbReference>
<reference evidence="2 3" key="1">
    <citation type="submission" date="2020-08" db="EMBL/GenBank/DDBJ databases">
        <title>Sequencing the genomes of 1000 actinobacteria strains.</title>
        <authorList>
            <person name="Klenk H.-P."/>
        </authorList>
    </citation>
    <scope>NUCLEOTIDE SEQUENCE [LARGE SCALE GENOMIC DNA]</scope>
    <source>
        <strain evidence="2 3">DSM 20146</strain>
    </source>
</reference>
<feature type="transmembrane region" description="Helical" evidence="1">
    <location>
        <begin position="20"/>
        <end position="41"/>
    </location>
</feature>
<evidence type="ECO:0000313" key="2">
    <source>
        <dbReference type="EMBL" id="MBB2969037.1"/>
    </source>
</evidence>
<dbReference type="InterPro" id="IPR012902">
    <property type="entry name" value="N_methyl_site"/>
</dbReference>
<gene>
    <name evidence="2" type="ORF">FHX33_003819</name>
</gene>
<dbReference type="Pfam" id="PF07963">
    <property type="entry name" value="N_methyl"/>
    <property type="match status" value="1"/>
</dbReference>
<comment type="caution">
    <text evidence="2">The sequence shown here is derived from an EMBL/GenBank/DDBJ whole genome shotgun (WGS) entry which is preliminary data.</text>
</comment>
<keyword evidence="1" id="KW-0472">Membrane</keyword>
<organism evidence="2 3">
    <name type="scientific">Leifsonia aquatica</name>
    <name type="common">Corynebacterium aquaticum</name>
    <dbReference type="NCBI Taxonomy" id="144185"/>
    <lineage>
        <taxon>Bacteria</taxon>
        <taxon>Bacillati</taxon>
        <taxon>Actinomycetota</taxon>
        <taxon>Actinomycetes</taxon>
        <taxon>Micrococcales</taxon>
        <taxon>Microbacteriaceae</taxon>
        <taxon>Leifsonia</taxon>
    </lineage>
</organism>
<dbReference type="Proteomes" id="UP000538196">
    <property type="component" value="Unassembled WGS sequence"/>
</dbReference>
<proteinExistence type="predicted"/>
<sequence length="244" mass="26349">MSRGRHTIRLRDDESGISLIEWIVAMFVFGIVITLIANLYVSTTRAMDNAQNTNQNTRSASNAMNETARMLRAGTDNPVQATGFGTPPPNDPAFVYARNEAVLFYAFVNLTGTTQQPIQVRIRVDQTTRKLVEDIWPSTSLGNGYWSFPAETTTPQRTRILADAIAPRAGTAPWTFTYLDSTNTAIATSVGATGGVANVKTTLATIAAVQVTLTVLTKTGVTDHSVTLQNTVGLPNLGQNRTIS</sequence>
<accession>A0A7W4YL16</accession>
<evidence type="ECO:0000313" key="3">
    <source>
        <dbReference type="Proteomes" id="UP000538196"/>
    </source>
</evidence>
<evidence type="ECO:0000256" key="1">
    <source>
        <dbReference type="SAM" id="Phobius"/>
    </source>
</evidence>
<keyword evidence="1" id="KW-1133">Transmembrane helix</keyword>
<keyword evidence="1" id="KW-0812">Transmembrane</keyword>